<sequence>MSNFKLNLPTDIPWKRICVSKDMIDPKICDTRRPKRWNSSIAIFQYQPEEEYQTTEGMLITYLKIACSITGYQAGPDEVGLHRGGFDNFWKENGEVLKDTIMDYYPCYGAILEVAVAPKKKDTPLSQYPYFSDFEPKKRELYEIATETGEVMSRSLKNLSVGKGSSTLNSHEVLDVDHGFSFGAEGSYAGTGGGFNVSRSGEWGTKDISQTEANSIRTTDQSQESRETQSHTTQISQLYHQLDSYHMGTNRAVFFVLPRPHTIETERTFVNGPRNIEGIQEFFFVVMRPKEVADICVEAYLETGHIAKVPILAYEDERETTDSLTLNITSNFNGASGDSLDYNNDDNSRISIKEDSVSYTPPSGWEIDVNKSGGYNVASANLNGMGVSNPDIPGVEEYKIKEIDSNHLVLWGRVSACFIDHFGSNKIYPGTLSVTLTIYLKKINPKQTITGYEESLFLTARDLCCCESNEIDLPFVAWEKPYKQVVGRKGTSERMIGEKMTITEANNMGKTMAREFVKSGNDVSRRYDKNTVSILETQFVGKMLATSLKDTSSDLTIDNVKHLPEKLKAKIASITTTASLSSLLEMPIQMQKDVFDLNDEEVKELRVSLTAANQTLPNPRLKWFTASQLKAMEGRKEASQSVAIKVSKNKK</sequence>
<proteinExistence type="predicted"/>
<reference evidence="2 3" key="1">
    <citation type="submission" date="2016-10" db="EMBL/GenBank/DDBJ databases">
        <authorList>
            <person name="de Groot N.N."/>
        </authorList>
    </citation>
    <scope>NUCLEOTIDE SEQUENCE [LARGE SCALE GENOMIC DNA]</scope>
    <source>
        <strain evidence="2 3">DSM 18684</strain>
    </source>
</reference>
<evidence type="ECO:0000256" key="1">
    <source>
        <dbReference type="SAM" id="MobiDB-lite"/>
    </source>
</evidence>
<evidence type="ECO:0000313" key="3">
    <source>
        <dbReference type="Proteomes" id="UP000199666"/>
    </source>
</evidence>
<dbReference type="OrthoDB" id="4584649at2"/>
<name>A0A1I2Z9D8_9SPHI</name>
<evidence type="ECO:0000313" key="2">
    <source>
        <dbReference type="EMBL" id="SFH34185.1"/>
    </source>
</evidence>
<dbReference type="RefSeq" id="WP_090995942.1">
    <property type="nucleotide sequence ID" value="NZ_FOPP01000009.1"/>
</dbReference>
<protein>
    <submittedName>
        <fullName evidence="2">Uncharacterized protein</fullName>
    </submittedName>
</protein>
<feature type="compositionally biased region" description="Polar residues" evidence="1">
    <location>
        <begin position="207"/>
        <end position="222"/>
    </location>
</feature>
<dbReference type="AlphaFoldDB" id="A0A1I2Z9D8"/>
<organism evidence="2 3">
    <name type="scientific">Pedobacter insulae</name>
    <dbReference type="NCBI Taxonomy" id="414048"/>
    <lineage>
        <taxon>Bacteria</taxon>
        <taxon>Pseudomonadati</taxon>
        <taxon>Bacteroidota</taxon>
        <taxon>Sphingobacteriia</taxon>
        <taxon>Sphingobacteriales</taxon>
        <taxon>Sphingobacteriaceae</taxon>
        <taxon>Pedobacter</taxon>
    </lineage>
</organism>
<feature type="region of interest" description="Disordered" evidence="1">
    <location>
        <begin position="200"/>
        <end position="234"/>
    </location>
</feature>
<dbReference type="EMBL" id="FOPP01000009">
    <property type="protein sequence ID" value="SFH34185.1"/>
    <property type="molecule type" value="Genomic_DNA"/>
</dbReference>
<dbReference type="Proteomes" id="UP000199666">
    <property type="component" value="Unassembled WGS sequence"/>
</dbReference>
<gene>
    <name evidence="2" type="ORF">SAMN04489864_10969</name>
</gene>
<accession>A0A1I2Z9D8</accession>
<keyword evidence="3" id="KW-1185">Reference proteome</keyword>
<dbReference type="STRING" id="414048.SAMN04489864_10969"/>